<dbReference type="Proteomes" id="UP001069090">
    <property type="component" value="Unassembled WGS sequence"/>
</dbReference>
<evidence type="ECO:0000313" key="2">
    <source>
        <dbReference type="Proteomes" id="UP001069090"/>
    </source>
</evidence>
<dbReference type="EMBL" id="JAPTGG010000013">
    <property type="protein sequence ID" value="MCZ0866513.1"/>
    <property type="molecule type" value="Genomic_DNA"/>
</dbReference>
<proteinExistence type="predicted"/>
<comment type="caution">
    <text evidence="1">The sequence shown here is derived from an EMBL/GenBank/DDBJ whole genome shotgun (WGS) entry which is preliminary data.</text>
</comment>
<organism evidence="1 2">
    <name type="scientific">Dasania phycosphaerae</name>
    <dbReference type="NCBI Taxonomy" id="2950436"/>
    <lineage>
        <taxon>Bacteria</taxon>
        <taxon>Pseudomonadati</taxon>
        <taxon>Pseudomonadota</taxon>
        <taxon>Gammaproteobacteria</taxon>
        <taxon>Cellvibrionales</taxon>
        <taxon>Spongiibacteraceae</taxon>
        <taxon>Dasania</taxon>
    </lineage>
</organism>
<name>A0A9J6RQE4_9GAMM</name>
<evidence type="ECO:0000313" key="1">
    <source>
        <dbReference type="EMBL" id="MCZ0866513.1"/>
    </source>
</evidence>
<dbReference type="AlphaFoldDB" id="A0A9J6RQE4"/>
<protein>
    <submittedName>
        <fullName evidence="1">Uncharacterized protein</fullName>
    </submittedName>
</protein>
<reference evidence="1 2" key="1">
    <citation type="submission" date="2022-12" db="EMBL/GenBank/DDBJ databases">
        <title>Dasania phycosphaerae sp. nov., isolated from particulate material of the south coast of Korea.</title>
        <authorList>
            <person name="Jiang Y."/>
        </authorList>
    </citation>
    <scope>NUCLEOTIDE SEQUENCE [LARGE SCALE GENOMIC DNA]</scope>
    <source>
        <strain evidence="1 2">GY-19</strain>
    </source>
</reference>
<gene>
    <name evidence="1" type="ORF">O0V09_14975</name>
</gene>
<accession>A0A9J6RQE4</accession>
<keyword evidence="2" id="KW-1185">Reference proteome</keyword>
<sequence length="182" mass="20677">MSLNGAFAEEESVQRIPIIVSGLEGYAEKSCGGWGFYGKWASHTGYRHTHGSELDKESLQHVAEELYREQSPLCYLIGDEHKEFGWKKVRVNMHGHVEIRLPQWADTSIKDALSSLGVCMSCPSNCYWVFPSDVELYQAKEVLEPLLQPNTRFADETDLARKLSENFPSSELGFRETQLSLF</sequence>
<dbReference type="RefSeq" id="WP_268905185.1">
    <property type="nucleotide sequence ID" value="NZ_JAPTGG010000013.1"/>
</dbReference>